<dbReference type="GO" id="GO:0016855">
    <property type="term" value="F:racemase and epimerase activity, acting on amino acids and derivatives"/>
    <property type="evidence" value="ECO:0007669"/>
    <property type="project" value="InterPro"/>
</dbReference>
<proteinExistence type="predicted"/>
<evidence type="ECO:0008006" key="3">
    <source>
        <dbReference type="Google" id="ProtNLM"/>
    </source>
</evidence>
<dbReference type="InterPro" id="IPR033134">
    <property type="entry name" value="Asp/Glu_racemase_AS_2"/>
</dbReference>
<dbReference type="RefSeq" id="WP_097969643.1">
    <property type="nucleotide sequence ID" value="NZ_NUDP01000114.1"/>
</dbReference>
<gene>
    <name evidence="1" type="ORF">CN613_24955</name>
</gene>
<dbReference type="PROSITE" id="PS00924">
    <property type="entry name" value="ASP_GLU_RACEMASE_2"/>
    <property type="match status" value="1"/>
</dbReference>
<name>A0A2B6R4Y7_9BACI</name>
<evidence type="ECO:0000313" key="1">
    <source>
        <dbReference type="EMBL" id="PEM65446.1"/>
    </source>
</evidence>
<dbReference type="InterPro" id="IPR001920">
    <property type="entry name" value="Asp/Glu_race"/>
</dbReference>
<dbReference type="Gene3D" id="3.40.50.1860">
    <property type="match status" value="2"/>
</dbReference>
<dbReference type="EMBL" id="NUDP01000114">
    <property type="protein sequence ID" value="PEM65446.1"/>
    <property type="molecule type" value="Genomic_DNA"/>
</dbReference>
<dbReference type="Proteomes" id="UP000219775">
    <property type="component" value="Unassembled WGS sequence"/>
</dbReference>
<accession>A0A2B6R4Y7</accession>
<protein>
    <recommendedName>
        <fullName evidence="3">Glutamate racemase</fullName>
    </recommendedName>
</protein>
<comment type="caution">
    <text evidence="1">The sequence shown here is derived from an EMBL/GenBank/DDBJ whole genome shotgun (WGS) entry which is preliminary data.</text>
</comment>
<evidence type="ECO:0000313" key="2">
    <source>
        <dbReference type="Proteomes" id="UP000219775"/>
    </source>
</evidence>
<reference evidence="1 2" key="1">
    <citation type="submission" date="2017-09" db="EMBL/GenBank/DDBJ databases">
        <title>Large-scale bioinformatics analysis of Bacillus genomes uncovers conserved roles of natural products in bacterial physiology.</title>
        <authorList>
            <consortium name="Agbiome Team Llc"/>
            <person name="Bleich R.M."/>
            <person name="Grubbs K.J."/>
            <person name="Santa Maria K.C."/>
            <person name="Allen S.E."/>
            <person name="Farag S."/>
            <person name="Shank E.A."/>
            <person name="Bowers A."/>
        </authorList>
    </citation>
    <scope>NUCLEOTIDE SEQUENCE [LARGE SCALE GENOMIC DNA]</scope>
    <source>
        <strain evidence="1 2">AFS009893</strain>
    </source>
</reference>
<organism evidence="1 2">
    <name type="scientific">Bacillus pseudomycoides</name>
    <dbReference type="NCBI Taxonomy" id="64104"/>
    <lineage>
        <taxon>Bacteria</taxon>
        <taxon>Bacillati</taxon>
        <taxon>Bacillota</taxon>
        <taxon>Bacilli</taxon>
        <taxon>Bacillales</taxon>
        <taxon>Bacillaceae</taxon>
        <taxon>Bacillus</taxon>
        <taxon>Bacillus cereus group</taxon>
    </lineage>
</organism>
<sequence>MRELNPNIKVTSLACPSLAPLVEKELQNKFLIKKEVKNTLHPIVKKDIDTLVLGCTHYPHLTKYIQEVLSDNVTVISYSEETARELSTILEHNNLLSVDNTVQHRFYVTGSIQDFNEIAENWLEKKVQAVSVNLEQAILV</sequence>
<dbReference type="AlphaFoldDB" id="A0A2B6R4Y7"/>
<dbReference type="SUPFAM" id="SSF53681">
    <property type="entry name" value="Aspartate/glutamate racemase"/>
    <property type="match status" value="1"/>
</dbReference>